<sequence length="308" mass="35836">MIRLDIDLSYLTKNFEIGTQRLNQYGAKSIDEIMEAEAAQGNTKAADFQQDVINDPKQLVKLFKLSNAKNRYAILSQMNSQDLEYIAQFLTPEDLQMGLMFFTKTKILNLIYDLPKNKICSIVFQAFSAEQFLKMIPEKELNKFFESDKLDKNKILDFVKTIPEEKLNKMVEKYMFQEEGKLQEDNNWSKEHVVKWLDQLKPEKFKKALQCFEREEKQSLILNLTKEDKNLFTEFSKNALTFPLKQLDKGDIVKCMDKLEPDDLMKMVNELPDELLAVVVTQIDPMVFAELLSKNFQDVLAEIGIGNI</sequence>
<dbReference type="InterPro" id="IPR038076">
    <property type="entry name" value="MgtE_N_sf"/>
</dbReference>
<comment type="caution">
    <text evidence="1">The sequence shown here is derived from an EMBL/GenBank/DDBJ whole genome shotgun (WGS) entry which is preliminary data.</text>
</comment>
<dbReference type="Proteomes" id="UP000886748">
    <property type="component" value="Unassembled WGS sequence"/>
</dbReference>
<dbReference type="AlphaFoldDB" id="A0A9D1N0M2"/>
<name>A0A9D1N0M2_9CLOT</name>
<dbReference type="Gene3D" id="1.25.60.10">
    <property type="entry name" value="MgtE N-terminal domain-like"/>
    <property type="match status" value="1"/>
</dbReference>
<organism evidence="1 2">
    <name type="scientific">Candidatus Limenecus avicola</name>
    <dbReference type="NCBI Taxonomy" id="2840847"/>
    <lineage>
        <taxon>Bacteria</taxon>
        <taxon>Bacillati</taxon>
        <taxon>Bacillota</taxon>
        <taxon>Clostridia</taxon>
        <taxon>Eubacteriales</taxon>
        <taxon>Clostridiaceae</taxon>
        <taxon>Clostridiaceae incertae sedis</taxon>
        <taxon>Candidatus Limenecus</taxon>
    </lineage>
</organism>
<gene>
    <name evidence="1" type="ORF">IAD26_06340</name>
</gene>
<evidence type="ECO:0000313" key="1">
    <source>
        <dbReference type="EMBL" id="HIU92736.1"/>
    </source>
</evidence>
<evidence type="ECO:0000313" key="2">
    <source>
        <dbReference type="Proteomes" id="UP000886748"/>
    </source>
</evidence>
<evidence type="ECO:0008006" key="3">
    <source>
        <dbReference type="Google" id="ProtNLM"/>
    </source>
</evidence>
<accession>A0A9D1N0M2</accession>
<reference evidence="1" key="2">
    <citation type="journal article" date="2021" name="PeerJ">
        <title>Extensive microbial diversity within the chicken gut microbiome revealed by metagenomics and culture.</title>
        <authorList>
            <person name="Gilroy R."/>
            <person name="Ravi A."/>
            <person name="Getino M."/>
            <person name="Pursley I."/>
            <person name="Horton D.L."/>
            <person name="Alikhan N.F."/>
            <person name="Baker D."/>
            <person name="Gharbi K."/>
            <person name="Hall N."/>
            <person name="Watson M."/>
            <person name="Adriaenssens E.M."/>
            <person name="Foster-Nyarko E."/>
            <person name="Jarju S."/>
            <person name="Secka A."/>
            <person name="Antonio M."/>
            <person name="Oren A."/>
            <person name="Chaudhuri R.R."/>
            <person name="La Ragione R."/>
            <person name="Hildebrand F."/>
            <person name="Pallen M.J."/>
        </authorList>
    </citation>
    <scope>NUCLEOTIDE SEQUENCE</scope>
    <source>
        <strain evidence="1">CHK154-7741</strain>
    </source>
</reference>
<reference evidence="1" key="1">
    <citation type="submission" date="2020-10" db="EMBL/GenBank/DDBJ databases">
        <authorList>
            <person name="Gilroy R."/>
        </authorList>
    </citation>
    <scope>NUCLEOTIDE SEQUENCE</scope>
    <source>
        <strain evidence="1">CHK154-7741</strain>
    </source>
</reference>
<proteinExistence type="predicted"/>
<dbReference type="SUPFAM" id="SSF158791">
    <property type="entry name" value="MgtE N-terminal domain-like"/>
    <property type="match status" value="1"/>
</dbReference>
<dbReference type="EMBL" id="DVOD01000047">
    <property type="protein sequence ID" value="HIU92736.1"/>
    <property type="molecule type" value="Genomic_DNA"/>
</dbReference>
<protein>
    <recommendedName>
        <fullName evidence="3">Magnesium transporter MgtE intracellular domain-containing protein</fullName>
    </recommendedName>
</protein>